<sequence length="99" mass="10809">MEGARRTLSFSIIKILGTEKAVCSSEEFSSPCTATNTSGIPVDDRGPSDCPSCNELELDSRGEPEQDRGAKEEDDDEEEESNRVGSKLYPGNNPNVKRQ</sequence>
<comment type="caution">
    <text evidence="2">The sequence shown here is derived from an EMBL/GenBank/DDBJ whole genome shotgun (WGS) entry which is preliminary data.</text>
</comment>
<evidence type="ECO:0000256" key="1">
    <source>
        <dbReference type="SAM" id="MobiDB-lite"/>
    </source>
</evidence>
<keyword evidence="3" id="KW-1185">Reference proteome</keyword>
<feature type="non-terminal residue" evidence="2">
    <location>
        <position position="1"/>
    </location>
</feature>
<organism evidence="2 3">
    <name type="scientific">Geodia barretti</name>
    <name type="common">Barrett's horny sponge</name>
    <dbReference type="NCBI Taxonomy" id="519541"/>
    <lineage>
        <taxon>Eukaryota</taxon>
        <taxon>Metazoa</taxon>
        <taxon>Porifera</taxon>
        <taxon>Demospongiae</taxon>
        <taxon>Heteroscleromorpha</taxon>
        <taxon>Tetractinellida</taxon>
        <taxon>Astrophorina</taxon>
        <taxon>Geodiidae</taxon>
        <taxon>Geodia</taxon>
    </lineage>
</organism>
<gene>
    <name evidence="2" type="ORF">GBAR_LOCUS28616</name>
</gene>
<evidence type="ECO:0000313" key="2">
    <source>
        <dbReference type="EMBL" id="CAI8052316.1"/>
    </source>
</evidence>
<dbReference type="EMBL" id="CASHTH010003999">
    <property type="protein sequence ID" value="CAI8052316.1"/>
    <property type="molecule type" value="Genomic_DNA"/>
</dbReference>
<protein>
    <submittedName>
        <fullName evidence="2">Uncharacterized protein</fullName>
    </submittedName>
</protein>
<proteinExistence type="predicted"/>
<dbReference type="AlphaFoldDB" id="A0AA35XHA8"/>
<feature type="region of interest" description="Disordered" evidence="1">
    <location>
        <begin position="26"/>
        <end position="99"/>
    </location>
</feature>
<feature type="compositionally biased region" description="Basic and acidic residues" evidence="1">
    <location>
        <begin position="58"/>
        <end position="71"/>
    </location>
</feature>
<feature type="compositionally biased region" description="Polar residues" evidence="1">
    <location>
        <begin position="26"/>
        <end position="39"/>
    </location>
</feature>
<evidence type="ECO:0000313" key="3">
    <source>
        <dbReference type="Proteomes" id="UP001174909"/>
    </source>
</evidence>
<reference evidence="2" key="1">
    <citation type="submission" date="2023-03" db="EMBL/GenBank/DDBJ databases">
        <authorList>
            <person name="Steffen K."/>
            <person name="Cardenas P."/>
        </authorList>
    </citation>
    <scope>NUCLEOTIDE SEQUENCE</scope>
</reference>
<dbReference type="Proteomes" id="UP001174909">
    <property type="component" value="Unassembled WGS sequence"/>
</dbReference>
<name>A0AA35XHA8_GEOBA</name>
<accession>A0AA35XHA8</accession>